<evidence type="ECO:0000313" key="1">
    <source>
        <dbReference type="EMBL" id="AKK20667.1"/>
    </source>
</evidence>
<gene>
    <name evidence="1" type="ORF">G293_05290</name>
</gene>
<keyword evidence="2" id="KW-1185">Reference proteome</keyword>
<evidence type="ECO:0000313" key="2">
    <source>
        <dbReference type="Proteomes" id="UP000035503"/>
    </source>
</evidence>
<dbReference type="STRING" id="1277257.G293_05290"/>
<dbReference type="PATRIC" id="fig|1277257.4.peg.1151"/>
<organism evidence="1 2">
    <name type="scientific">Candidatus Liberibacter africanus PTSAPSY</name>
    <dbReference type="NCBI Taxonomy" id="1277257"/>
    <lineage>
        <taxon>Bacteria</taxon>
        <taxon>Pseudomonadati</taxon>
        <taxon>Pseudomonadota</taxon>
        <taxon>Alphaproteobacteria</taxon>
        <taxon>Hyphomicrobiales</taxon>
        <taxon>Rhizobiaceae</taxon>
        <taxon>Liberibacter</taxon>
    </lineage>
</organism>
<dbReference type="Proteomes" id="UP000035503">
    <property type="component" value="Chromosome"/>
</dbReference>
<dbReference type="EMBL" id="CP004021">
    <property type="protein sequence ID" value="AKK20667.1"/>
    <property type="molecule type" value="Genomic_DNA"/>
</dbReference>
<dbReference type="AlphaFoldDB" id="A0A0G3IA20"/>
<name>A0A0G3IA20_LIBAF</name>
<sequence>MCAGKMAIVLGIRYPEGLLQYIEQQKGKVIIRPDQSIVFDCLLPAINNDSSKQNTLLLS</sequence>
<reference evidence="1 2" key="1">
    <citation type="journal article" date="2015" name="Genome Announc.">
        <title>Complete Genome Sequence of 'Candidatus Liberibacter africanus,' a Bacterium Associated with Citrus Huanglongbing.</title>
        <authorList>
            <person name="Lin H."/>
            <person name="Pietersen G."/>
            <person name="Han C."/>
            <person name="Read D.A."/>
            <person name="Lou B."/>
            <person name="Gupta G."/>
            <person name="Civerolo E.L."/>
        </authorList>
    </citation>
    <scope>NUCLEOTIDE SEQUENCE [LARGE SCALE GENOMIC DNA]</scope>
    <source>
        <strain evidence="1 2">PTSAPSY</strain>
    </source>
</reference>
<dbReference type="KEGG" id="lau:G293_05290"/>
<accession>A0A0G3IA20</accession>
<protein>
    <submittedName>
        <fullName evidence="1">Transcription-repair coupling factor</fullName>
    </submittedName>
</protein>
<proteinExistence type="predicted"/>